<sequence>MLQRLYTFKYICLTACKRPGSLELGRRYLSSWLRQRSVSEAPSRPSPGPDSSIGPGEDAERTRRGPGEDPERTRRGPGEDPERTRRGPGAPVNPPPGPCLLVSHRRRRPVPGRSPPPPSSGTTLTLLVLLRGGCLS</sequence>
<dbReference type="AlphaFoldDB" id="A0A9Q0IN13"/>
<dbReference type="EMBL" id="JANIIK010000046">
    <property type="protein sequence ID" value="KAJ3602861.1"/>
    <property type="molecule type" value="Genomic_DNA"/>
</dbReference>
<name>A0A9Q0IN13_9TELE</name>
<proteinExistence type="predicted"/>
<evidence type="ECO:0000256" key="1">
    <source>
        <dbReference type="SAM" id="MobiDB-lite"/>
    </source>
</evidence>
<evidence type="ECO:0000313" key="2">
    <source>
        <dbReference type="EMBL" id="KAJ3602861.1"/>
    </source>
</evidence>
<protein>
    <submittedName>
        <fullName evidence="2">Uncharacterized protein</fullName>
    </submittedName>
</protein>
<keyword evidence="3" id="KW-1185">Reference proteome</keyword>
<reference evidence="2" key="1">
    <citation type="submission" date="2022-07" db="EMBL/GenBank/DDBJ databases">
        <title>Chromosome-level genome of Muraenolepis orangiensis.</title>
        <authorList>
            <person name="Kim J."/>
        </authorList>
    </citation>
    <scope>NUCLEOTIDE SEQUENCE</scope>
    <source>
        <strain evidence="2">KU_S4_2022</strain>
        <tissue evidence="2">Muscle</tissue>
    </source>
</reference>
<evidence type="ECO:0000313" key="3">
    <source>
        <dbReference type="Proteomes" id="UP001148018"/>
    </source>
</evidence>
<comment type="caution">
    <text evidence="2">The sequence shown here is derived from an EMBL/GenBank/DDBJ whole genome shotgun (WGS) entry which is preliminary data.</text>
</comment>
<accession>A0A9Q0IN13</accession>
<feature type="compositionally biased region" description="Basic and acidic residues" evidence="1">
    <location>
        <begin position="58"/>
        <end position="85"/>
    </location>
</feature>
<organism evidence="2 3">
    <name type="scientific">Muraenolepis orangiensis</name>
    <name type="common">Patagonian moray cod</name>
    <dbReference type="NCBI Taxonomy" id="630683"/>
    <lineage>
        <taxon>Eukaryota</taxon>
        <taxon>Metazoa</taxon>
        <taxon>Chordata</taxon>
        <taxon>Craniata</taxon>
        <taxon>Vertebrata</taxon>
        <taxon>Euteleostomi</taxon>
        <taxon>Actinopterygii</taxon>
        <taxon>Neopterygii</taxon>
        <taxon>Teleostei</taxon>
        <taxon>Neoteleostei</taxon>
        <taxon>Acanthomorphata</taxon>
        <taxon>Zeiogadaria</taxon>
        <taxon>Gadariae</taxon>
        <taxon>Gadiformes</taxon>
        <taxon>Muraenolepidoidei</taxon>
        <taxon>Muraenolepididae</taxon>
        <taxon>Muraenolepis</taxon>
    </lineage>
</organism>
<feature type="region of interest" description="Disordered" evidence="1">
    <location>
        <begin position="35"/>
        <end position="123"/>
    </location>
</feature>
<gene>
    <name evidence="2" type="ORF">NHX12_030606</name>
</gene>
<feature type="non-terminal residue" evidence="2">
    <location>
        <position position="136"/>
    </location>
</feature>
<dbReference type="Proteomes" id="UP001148018">
    <property type="component" value="Unassembled WGS sequence"/>
</dbReference>